<protein>
    <recommendedName>
        <fullName evidence="1">Aminoglycoside phosphotransferase domain-containing protein</fullName>
    </recommendedName>
</protein>
<dbReference type="InterPro" id="IPR051678">
    <property type="entry name" value="AGP_Transferase"/>
</dbReference>
<dbReference type="AlphaFoldDB" id="A0A0C3C814"/>
<dbReference type="PANTHER" id="PTHR21310">
    <property type="entry name" value="AMINOGLYCOSIDE PHOSPHOTRANSFERASE-RELATED-RELATED"/>
    <property type="match status" value="1"/>
</dbReference>
<dbReference type="InterPro" id="IPR002575">
    <property type="entry name" value="Aminoglycoside_PTrfase"/>
</dbReference>
<dbReference type="Gene3D" id="3.90.1200.10">
    <property type="match status" value="1"/>
</dbReference>
<organism evidence="2 3">
    <name type="scientific">Hebeloma cylindrosporum</name>
    <dbReference type="NCBI Taxonomy" id="76867"/>
    <lineage>
        <taxon>Eukaryota</taxon>
        <taxon>Fungi</taxon>
        <taxon>Dikarya</taxon>
        <taxon>Basidiomycota</taxon>
        <taxon>Agaricomycotina</taxon>
        <taxon>Agaricomycetes</taxon>
        <taxon>Agaricomycetidae</taxon>
        <taxon>Agaricales</taxon>
        <taxon>Agaricineae</taxon>
        <taxon>Hymenogastraceae</taxon>
        <taxon>Hebeloma</taxon>
    </lineage>
</organism>
<gene>
    <name evidence="2" type="ORF">M413DRAFT_442946</name>
</gene>
<reference evidence="2 3" key="1">
    <citation type="submission" date="2014-04" db="EMBL/GenBank/DDBJ databases">
        <authorList>
            <consortium name="DOE Joint Genome Institute"/>
            <person name="Kuo A."/>
            <person name="Gay G."/>
            <person name="Dore J."/>
            <person name="Kohler A."/>
            <person name="Nagy L.G."/>
            <person name="Floudas D."/>
            <person name="Copeland A."/>
            <person name="Barry K.W."/>
            <person name="Cichocki N."/>
            <person name="Veneault-Fourrey C."/>
            <person name="LaButti K."/>
            <person name="Lindquist E.A."/>
            <person name="Lipzen A."/>
            <person name="Lundell T."/>
            <person name="Morin E."/>
            <person name="Murat C."/>
            <person name="Sun H."/>
            <person name="Tunlid A."/>
            <person name="Henrissat B."/>
            <person name="Grigoriev I.V."/>
            <person name="Hibbett D.S."/>
            <person name="Martin F."/>
            <person name="Nordberg H.P."/>
            <person name="Cantor M.N."/>
            <person name="Hua S.X."/>
        </authorList>
    </citation>
    <scope>NUCLEOTIDE SEQUENCE [LARGE SCALE GENOMIC DNA]</scope>
    <source>
        <strain evidence="3">h7</strain>
    </source>
</reference>
<dbReference type="STRING" id="686832.A0A0C3C814"/>
<dbReference type="Pfam" id="PF01636">
    <property type="entry name" value="APH"/>
    <property type="match status" value="1"/>
</dbReference>
<name>A0A0C3C814_HEBCY</name>
<dbReference type="EMBL" id="KN831773">
    <property type="protein sequence ID" value="KIM44985.1"/>
    <property type="molecule type" value="Genomic_DNA"/>
</dbReference>
<feature type="domain" description="Aminoglycoside phosphotransferase" evidence="1">
    <location>
        <begin position="67"/>
        <end position="278"/>
    </location>
</feature>
<dbReference type="Proteomes" id="UP000053424">
    <property type="component" value="Unassembled WGS sequence"/>
</dbReference>
<dbReference type="OrthoDB" id="4177236at2759"/>
<sequence>MGQAESTPKRVIWFCSDTLARILERIKPSSTPRHSPSDIDDIPDEKLLQLVRNSEFQFPSTAIGTHNVSRVTEHTVMKMAQDRDEGVEYPSEALVLQLVAQQTSIPVPQVRRFVKAKTALYIAMEHIPGEQLSAVWPTLSWFGRVRIAFKMHSYIRQLRKIRHPRSSIPGPMGVPGEGGRICPSPLWGPIVELRGPFATYADLTHFLNGRLALILKSERKQPPSLETLTTCDDTQPLVLTHQDLNPRNFIVGDDGHLWLVDWAWSGFYPPWFEFVAMRRQAENEELVTGQKNPEWDAMVPVVCGWFFAQERWIDRIYESLNWS</sequence>
<dbReference type="HOGENOM" id="CLU_021768_2_1_1"/>
<dbReference type="InterPro" id="IPR011009">
    <property type="entry name" value="Kinase-like_dom_sf"/>
</dbReference>
<accession>A0A0C3C814</accession>
<reference evidence="3" key="2">
    <citation type="submission" date="2015-01" db="EMBL/GenBank/DDBJ databases">
        <title>Evolutionary Origins and Diversification of the Mycorrhizal Mutualists.</title>
        <authorList>
            <consortium name="DOE Joint Genome Institute"/>
            <consortium name="Mycorrhizal Genomics Consortium"/>
            <person name="Kohler A."/>
            <person name="Kuo A."/>
            <person name="Nagy L.G."/>
            <person name="Floudas D."/>
            <person name="Copeland A."/>
            <person name="Barry K.W."/>
            <person name="Cichocki N."/>
            <person name="Veneault-Fourrey C."/>
            <person name="LaButti K."/>
            <person name="Lindquist E.A."/>
            <person name="Lipzen A."/>
            <person name="Lundell T."/>
            <person name="Morin E."/>
            <person name="Murat C."/>
            <person name="Riley R."/>
            <person name="Ohm R."/>
            <person name="Sun H."/>
            <person name="Tunlid A."/>
            <person name="Henrissat B."/>
            <person name="Grigoriev I.V."/>
            <person name="Hibbett D.S."/>
            <person name="Martin F."/>
        </authorList>
    </citation>
    <scope>NUCLEOTIDE SEQUENCE [LARGE SCALE GENOMIC DNA]</scope>
    <source>
        <strain evidence="3">h7</strain>
    </source>
</reference>
<keyword evidence="3" id="KW-1185">Reference proteome</keyword>
<proteinExistence type="predicted"/>
<dbReference type="SUPFAM" id="SSF56112">
    <property type="entry name" value="Protein kinase-like (PK-like)"/>
    <property type="match status" value="1"/>
</dbReference>
<evidence type="ECO:0000313" key="2">
    <source>
        <dbReference type="EMBL" id="KIM44985.1"/>
    </source>
</evidence>
<evidence type="ECO:0000259" key="1">
    <source>
        <dbReference type="Pfam" id="PF01636"/>
    </source>
</evidence>
<dbReference type="PANTHER" id="PTHR21310:SF39">
    <property type="entry name" value="AMINOGLYCOSIDE PHOSPHOTRANSFERASE DOMAIN-CONTAINING PROTEIN"/>
    <property type="match status" value="1"/>
</dbReference>
<evidence type="ECO:0000313" key="3">
    <source>
        <dbReference type="Proteomes" id="UP000053424"/>
    </source>
</evidence>